<dbReference type="InterPro" id="IPR000866">
    <property type="entry name" value="AhpC/TSA"/>
</dbReference>
<dbReference type="PANTHER" id="PTHR42852">
    <property type="entry name" value="THIOL:DISULFIDE INTERCHANGE PROTEIN DSBE"/>
    <property type="match status" value="1"/>
</dbReference>
<keyword evidence="6 7" id="KW-0472">Membrane</keyword>
<dbReference type="Proteomes" id="UP001615550">
    <property type="component" value="Unassembled WGS sequence"/>
</dbReference>
<evidence type="ECO:0000256" key="4">
    <source>
        <dbReference type="ARBA" id="ARBA00022748"/>
    </source>
</evidence>
<keyword evidence="10" id="KW-1185">Reference proteome</keyword>
<dbReference type="Pfam" id="PF02683">
    <property type="entry name" value="DsbD_TM"/>
    <property type="match status" value="1"/>
</dbReference>
<evidence type="ECO:0000256" key="6">
    <source>
        <dbReference type="ARBA" id="ARBA00023136"/>
    </source>
</evidence>
<dbReference type="InterPro" id="IPR013766">
    <property type="entry name" value="Thioredoxin_domain"/>
</dbReference>
<evidence type="ECO:0000256" key="5">
    <source>
        <dbReference type="ARBA" id="ARBA00022989"/>
    </source>
</evidence>
<sequence>MDSNFLTLFLGFIEGFGLIISPCILPILPVFLATSLTGSKKRPVGMILGFTFFFALLIFFSRQLVHYLGINFELLRTLGYFVLVLLGLIMLSDYLTEQFSRVTQKFAQAGSAFSSLNKAEGGFLNGILLGGLIALIWTPCAGPILAAIIVQTVVQKTTLLSFFTLLAFALGAVIPMFIISLYGKKIISTFTFFKTRTALFRKVLGAIVIASVVYMVYFENTSTSSITVQTGIKTSNALINGLWRPYPAPPIEGITSWVNSAPLKLNDLQGKVVLVDFWTYSCINCLRTLPYVKAWHDRYHDKGLVIIGIHTPEFDFEKDIGNVRAAVQRNDILYPVALDNQYDTWINFKNHYWPAHYLINKKGEVVYEHFGEGDYDITENNIRYLLGINDLTTLKNGLAQTSPASQTPETYLGYERADPNFSPKLIHDKVFQYQFPLQLAENSWALDGAWLANADSITATNAAAVLKIHFNARKVFLVMGTSTGKAIKVKVVLNHKRVKNILVDKYSIYEALSQARFSSGDLEIIATEPGIKIYTFTFGN</sequence>
<proteinExistence type="predicted"/>
<dbReference type="InterPro" id="IPR036249">
    <property type="entry name" value="Thioredoxin-like_sf"/>
</dbReference>
<evidence type="ECO:0000256" key="1">
    <source>
        <dbReference type="ARBA" id="ARBA00004651"/>
    </source>
</evidence>
<keyword evidence="3 7" id="KW-0812">Transmembrane</keyword>
<evidence type="ECO:0000313" key="10">
    <source>
        <dbReference type="Proteomes" id="UP001615550"/>
    </source>
</evidence>
<comment type="subcellular location">
    <subcellularLocation>
        <location evidence="1">Cell membrane</location>
        <topology evidence="1">Multi-pass membrane protein</topology>
    </subcellularLocation>
</comment>
<dbReference type="InterPro" id="IPR050553">
    <property type="entry name" value="Thioredoxin_ResA/DsbE_sf"/>
</dbReference>
<evidence type="ECO:0000256" key="7">
    <source>
        <dbReference type="SAM" id="Phobius"/>
    </source>
</evidence>
<feature type="transmembrane region" description="Helical" evidence="7">
    <location>
        <begin position="159"/>
        <end position="179"/>
    </location>
</feature>
<dbReference type="SUPFAM" id="SSF52833">
    <property type="entry name" value="Thioredoxin-like"/>
    <property type="match status" value="1"/>
</dbReference>
<reference evidence="9 10" key="1">
    <citation type="submission" date="2024-08" db="EMBL/GenBank/DDBJ databases">
        <title>Draft Genome Sequence of Legionella lytica strain DSB2004, Isolated From a Fire Sprinkler System.</title>
        <authorList>
            <person name="Everhart A.D."/>
            <person name="Kidane D.T."/>
            <person name="Farone A.L."/>
            <person name="Farone M.B."/>
        </authorList>
    </citation>
    <scope>NUCLEOTIDE SEQUENCE [LARGE SCALE GENOMIC DNA]</scope>
    <source>
        <strain evidence="9 10">DSB2004</strain>
    </source>
</reference>
<dbReference type="Gene3D" id="2.60.120.260">
    <property type="entry name" value="Galactose-binding domain-like"/>
    <property type="match status" value="1"/>
</dbReference>
<dbReference type="RefSeq" id="WP_400187140.1">
    <property type="nucleotide sequence ID" value="NZ_JBGORX010000001.1"/>
</dbReference>
<evidence type="ECO:0000256" key="3">
    <source>
        <dbReference type="ARBA" id="ARBA00022692"/>
    </source>
</evidence>
<name>A0ABW8D6K9_9GAMM</name>
<dbReference type="InterPro" id="IPR041017">
    <property type="entry name" value="Thioredoxin_10"/>
</dbReference>
<dbReference type="Gene3D" id="3.40.30.10">
    <property type="entry name" value="Glutaredoxin"/>
    <property type="match status" value="1"/>
</dbReference>
<dbReference type="EMBL" id="JBGORX010000001">
    <property type="protein sequence ID" value="MFJ1268329.1"/>
    <property type="molecule type" value="Genomic_DNA"/>
</dbReference>
<feature type="transmembrane region" description="Helical" evidence="7">
    <location>
        <begin position="199"/>
        <end position="218"/>
    </location>
</feature>
<evidence type="ECO:0000256" key="2">
    <source>
        <dbReference type="ARBA" id="ARBA00022475"/>
    </source>
</evidence>
<evidence type="ECO:0000313" key="9">
    <source>
        <dbReference type="EMBL" id="MFJ1268329.1"/>
    </source>
</evidence>
<feature type="transmembrane region" description="Helical" evidence="7">
    <location>
        <begin position="44"/>
        <end position="65"/>
    </location>
</feature>
<dbReference type="PANTHER" id="PTHR42852:SF13">
    <property type="entry name" value="PROTEIN DIPZ"/>
    <property type="match status" value="1"/>
</dbReference>
<gene>
    <name evidence="9" type="ORF">ACD661_07155</name>
</gene>
<feature type="transmembrane region" description="Helical" evidence="7">
    <location>
        <begin position="77"/>
        <end position="96"/>
    </location>
</feature>
<dbReference type="PROSITE" id="PS51352">
    <property type="entry name" value="THIOREDOXIN_2"/>
    <property type="match status" value="1"/>
</dbReference>
<dbReference type="Pfam" id="PF00578">
    <property type="entry name" value="AhpC-TSA"/>
    <property type="match status" value="1"/>
</dbReference>
<keyword evidence="4" id="KW-0201">Cytochrome c-type biogenesis</keyword>
<dbReference type="CDD" id="cd03012">
    <property type="entry name" value="TlpA_like_DipZ_like"/>
    <property type="match status" value="1"/>
</dbReference>
<evidence type="ECO:0000259" key="8">
    <source>
        <dbReference type="PROSITE" id="PS51352"/>
    </source>
</evidence>
<feature type="transmembrane region" description="Helical" evidence="7">
    <location>
        <begin position="127"/>
        <end position="153"/>
    </location>
</feature>
<protein>
    <submittedName>
        <fullName evidence="9">Cytochrome c biogenesis protein DipZ</fullName>
    </submittedName>
</protein>
<feature type="transmembrane region" description="Helical" evidence="7">
    <location>
        <begin position="6"/>
        <end position="32"/>
    </location>
</feature>
<feature type="domain" description="Thioredoxin" evidence="8">
    <location>
        <begin position="242"/>
        <end position="387"/>
    </location>
</feature>
<dbReference type="InterPro" id="IPR003834">
    <property type="entry name" value="Cyt_c_assmbl_TM_dom"/>
</dbReference>
<dbReference type="Pfam" id="PF17991">
    <property type="entry name" value="Thioredoxin_10"/>
    <property type="match status" value="1"/>
</dbReference>
<accession>A0ABW8D6K9</accession>
<organism evidence="9 10">
    <name type="scientific">Legionella lytica</name>
    <dbReference type="NCBI Taxonomy" id="96232"/>
    <lineage>
        <taxon>Bacteria</taxon>
        <taxon>Pseudomonadati</taxon>
        <taxon>Pseudomonadota</taxon>
        <taxon>Gammaproteobacteria</taxon>
        <taxon>Legionellales</taxon>
        <taxon>Legionellaceae</taxon>
        <taxon>Legionella</taxon>
    </lineage>
</organism>
<keyword evidence="2" id="KW-1003">Cell membrane</keyword>
<comment type="caution">
    <text evidence="9">The sequence shown here is derived from an EMBL/GenBank/DDBJ whole genome shotgun (WGS) entry which is preliminary data.</text>
</comment>
<keyword evidence="5 7" id="KW-1133">Transmembrane helix</keyword>